<dbReference type="Pfam" id="PF22666">
    <property type="entry name" value="Glyco_hydro_2_N2"/>
    <property type="match status" value="1"/>
</dbReference>
<dbReference type="SUPFAM" id="SSF49785">
    <property type="entry name" value="Galactose-binding domain-like"/>
    <property type="match status" value="1"/>
</dbReference>
<dbReference type="PANTHER" id="PTHR43817">
    <property type="entry name" value="GLYCOSYL HYDROLASE"/>
    <property type="match status" value="1"/>
</dbReference>
<evidence type="ECO:0000256" key="2">
    <source>
        <dbReference type="ARBA" id="ARBA00022801"/>
    </source>
</evidence>
<evidence type="ECO:0000256" key="1">
    <source>
        <dbReference type="ARBA" id="ARBA00022729"/>
    </source>
</evidence>
<dbReference type="GO" id="GO:0004553">
    <property type="term" value="F:hydrolase activity, hydrolyzing O-glycosyl compounds"/>
    <property type="evidence" value="ECO:0007669"/>
    <property type="project" value="UniProtKB-ARBA"/>
</dbReference>
<proteinExistence type="predicted"/>
<dbReference type="PANTHER" id="PTHR43817:SF1">
    <property type="entry name" value="HYDROLASE, FAMILY 43, PUTATIVE (AFU_ORTHOLOGUE AFUA_3G01660)-RELATED"/>
    <property type="match status" value="1"/>
</dbReference>
<name>A0A9X2HFJ4_9SPHN</name>
<dbReference type="PROSITE" id="PS51257">
    <property type="entry name" value="PROKAR_LIPOPROTEIN"/>
    <property type="match status" value="1"/>
</dbReference>
<dbReference type="EMBL" id="JAMLDX010000003">
    <property type="protein sequence ID" value="MCP3729893.1"/>
    <property type="molecule type" value="Genomic_DNA"/>
</dbReference>
<evidence type="ECO:0000313" key="6">
    <source>
        <dbReference type="Proteomes" id="UP001139451"/>
    </source>
</evidence>
<dbReference type="Gene3D" id="2.60.120.260">
    <property type="entry name" value="Galactose-binding domain-like"/>
    <property type="match status" value="1"/>
</dbReference>
<keyword evidence="6" id="KW-1185">Reference proteome</keyword>
<feature type="domain" description="Beta-mannosidase-like galactose-binding" evidence="4">
    <location>
        <begin position="998"/>
        <end position="1070"/>
    </location>
</feature>
<evidence type="ECO:0000259" key="4">
    <source>
        <dbReference type="Pfam" id="PF22666"/>
    </source>
</evidence>
<keyword evidence="2 5" id="KW-0378">Hydrolase</keyword>
<protein>
    <submittedName>
        <fullName evidence="5">Glycoside hydrolase</fullName>
    </submittedName>
</protein>
<sequence length="1110" mass="119649">MNRIWCGTLGVLMATSMLGGCASTPPPAVRTSAADPLAAGFSSPPRSARPRIWWHWLNGNVTKEGIARDLEWMERIGLGGVQNFDASLGTPQVVDKRLVYMTPEWKDAFRFAVAEADRRNLEFAIAASPGWSETGGPWVKPEDGMKKLVWSETTIPGGTRYRGVLPATPGVTGPYQGAAFHDPLSLSGETAAPPRAQGSIAVIAVPLSAPPLPAPRLATATGTALSGTATLDGDFGTSGALRLDERMEGDLRISYPREVTVRSAQLFIPGLKNPFRAAPLIPLLEAETPQGWRRVAQFELTEVPSSVGFAPVSARNFRVRLAANTDGKGPSMERPAEGAESFDIFAFGKLEKVDIAELTLSPEPRLGHAEEKAGFATLLDYHAAASAADLAGIDPARVIDLTGRVGSDGALDWTPPAGSGWRILRFGWSLTGKTNHPAPPEATGLEVDKLDPAAVERYLETYLAMYRDALGADAKALDALLTDSIEVGAANWTPAMEREFQARRGYALRPWLPALAGAVIGSAARTEKFLYDYRRTQAEMVAEHHYGTVARVARRYRLKVYGEALENGRPSLGDDLDMRSHADVPMAALWTFGRDEGPRWSLVGDMKGAASVAHVYGRKQVAAESMTSANAPWAFAPRDLKRIIDFEFLHGINLPVIHTSAHVPVEDKKPGLSLMIFGQHFNRNETWAEMAGPWISYIARSSYLLQQGRDHADVAVFHGEEAPLTALFAAGVPQGLPQGYAYDFVNAAMLADALRVENGMIVSSGGARYRALQLAGSSERMTLATLKRIAAFADAGVMIVGRQPVASPSLIDDPAEFAALVRRVWSLPNVVGPVAIERAMAAAGLAPDFAFGGANADADVRFVHRTLDDGELYFVNNRRDRAERGEARFRVTGKVPELWDAITGEVRPLPYRIENGVTVVPIELAPEDAKFVVFRTAAVADSKATATLELTPLARVDGAWSVAFQAGRGAPDAIRLDRLISLSQHDQPGVRYYSGIATYRTTFTLPKAQGARGKLWLDLGDVADVAEVRLNGKLAGITWFAPDRVEISGLVVAGANELEVRVANKWINRLIGDKQAGADKVAFVAAPTYRADAPLRPSGLIGPVRILAAR</sequence>
<dbReference type="InterPro" id="IPR054593">
    <property type="entry name" value="Beta-mannosidase-like_N2"/>
</dbReference>
<comment type="caution">
    <text evidence="5">The sequence shown here is derived from an EMBL/GenBank/DDBJ whole genome shotgun (WGS) entry which is preliminary data.</text>
</comment>
<feature type="signal peptide" evidence="3">
    <location>
        <begin position="1"/>
        <end position="22"/>
    </location>
</feature>
<evidence type="ECO:0000256" key="3">
    <source>
        <dbReference type="SAM" id="SignalP"/>
    </source>
</evidence>
<dbReference type="NCBIfam" id="NF045579">
    <property type="entry name" value="rhamnoside_JR"/>
    <property type="match status" value="1"/>
</dbReference>
<reference evidence="5" key="1">
    <citation type="submission" date="2022-05" db="EMBL/GenBank/DDBJ databases">
        <title>Sphingomonas sp. strain MG17 Genome sequencing and assembly.</title>
        <authorList>
            <person name="Kim I."/>
        </authorList>
    </citation>
    <scope>NUCLEOTIDE SEQUENCE</scope>
    <source>
        <strain evidence="5">MG17</strain>
    </source>
</reference>
<dbReference type="InterPro" id="IPR008979">
    <property type="entry name" value="Galactose-bd-like_sf"/>
</dbReference>
<dbReference type="Proteomes" id="UP001139451">
    <property type="component" value="Unassembled WGS sequence"/>
</dbReference>
<dbReference type="RefSeq" id="WP_254291988.1">
    <property type="nucleotide sequence ID" value="NZ_JAMLDX010000003.1"/>
</dbReference>
<accession>A0A9X2HFJ4</accession>
<dbReference type="Pfam" id="PF17132">
    <property type="entry name" value="Glyco_hydro_106"/>
    <property type="match status" value="1"/>
</dbReference>
<evidence type="ECO:0000313" key="5">
    <source>
        <dbReference type="EMBL" id="MCP3729893.1"/>
    </source>
</evidence>
<keyword evidence="1 3" id="KW-0732">Signal</keyword>
<dbReference type="AlphaFoldDB" id="A0A9X2HFJ4"/>
<feature type="chain" id="PRO_5040814056" evidence="3">
    <location>
        <begin position="23"/>
        <end position="1110"/>
    </location>
</feature>
<organism evidence="5 6">
    <name type="scientific">Sphingomonas tagetis</name>
    <dbReference type="NCBI Taxonomy" id="2949092"/>
    <lineage>
        <taxon>Bacteria</taxon>
        <taxon>Pseudomonadati</taxon>
        <taxon>Pseudomonadota</taxon>
        <taxon>Alphaproteobacteria</taxon>
        <taxon>Sphingomonadales</taxon>
        <taxon>Sphingomonadaceae</taxon>
        <taxon>Sphingomonas</taxon>
    </lineage>
</organism>
<gene>
    <name evidence="5" type="ORF">M9978_05555</name>
</gene>